<evidence type="ECO:0000313" key="3">
    <source>
        <dbReference type="Proteomes" id="UP000285084"/>
    </source>
</evidence>
<gene>
    <name evidence="2" type="ORF">BFJ69_g16535</name>
</gene>
<keyword evidence="1" id="KW-0472">Membrane</keyword>
<keyword evidence="1" id="KW-0812">Transmembrane</keyword>
<evidence type="ECO:0000313" key="2">
    <source>
        <dbReference type="EMBL" id="RKK64981.1"/>
    </source>
</evidence>
<dbReference type="EMBL" id="MRCX01000477">
    <property type="protein sequence ID" value="RKK64981.1"/>
    <property type="molecule type" value="Genomic_DNA"/>
</dbReference>
<comment type="caution">
    <text evidence="2">The sequence shown here is derived from an EMBL/GenBank/DDBJ whole genome shotgun (WGS) entry which is preliminary data.</text>
</comment>
<sequence length="71" mass="7589">MVIFTFPFPIFLAITGLIIPVIISLVLYPRGCPSKQSLPRLSVEETQGVILAAPTSQNGMPSVVQSSRCSA</sequence>
<name>A0A420MAZ0_FUSOX</name>
<feature type="transmembrane region" description="Helical" evidence="1">
    <location>
        <begin position="6"/>
        <end position="28"/>
    </location>
</feature>
<reference evidence="2 3" key="1">
    <citation type="journal article" date="2018" name="Sci. Rep.">
        <title>Characterisation of pathogen-specific regions and novel effector candidates in Fusarium oxysporum f. sp. cepae.</title>
        <authorList>
            <person name="Armitage A.D."/>
            <person name="Taylor A."/>
            <person name="Sobczyk M.K."/>
            <person name="Baxter L."/>
            <person name="Greenfield B.P."/>
            <person name="Bates H.J."/>
            <person name="Wilson F."/>
            <person name="Jackson A.C."/>
            <person name="Ott S."/>
            <person name="Harrison R.J."/>
            <person name="Clarkson J.P."/>
        </authorList>
    </citation>
    <scope>NUCLEOTIDE SEQUENCE [LARGE SCALE GENOMIC DNA]</scope>
    <source>
        <strain evidence="2 3">Fo_A13</strain>
    </source>
</reference>
<organism evidence="2 3">
    <name type="scientific">Fusarium oxysporum</name>
    <name type="common">Fusarium vascular wilt</name>
    <dbReference type="NCBI Taxonomy" id="5507"/>
    <lineage>
        <taxon>Eukaryota</taxon>
        <taxon>Fungi</taxon>
        <taxon>Dikarya</taxon>
        <taxon>Ascomycota</taxon>
        <taxon>Pezizomycotina</taxon>
        <taxon>Sordariomycetes</taxon>
        <taxon>Hypocreomycetidae</taxon>
        <taxon>Hypocreales</taxon>
        <taxon>Nectriaceae</taxon>
        <taxon>Fusarium</taxon>
        <taxon>Fusarium oxysporum species complex</taxon>
    </lineage>
</organism>
<evidence type="ECO:0000256" key="1">
    <source>
        <dbReference type="SAM" id="Phobius"/>
    </source>
</evidence>
<dbReference type="Proteomes" id="UP000285084">
    <property type="component" value="Unassembled WGS sequence"/>
</dbReference>
<proteinExistence type="predicted"/>
<accession>A0A420MAZ0</accession>
<protein>
    <submittedName>
        <fullName evidence="2">Uncharacterized protein</fullName>
    </submittedName>
</protein>
<keyword evidence="1" id="KW-1133">Transmembrane helix</keyword>
<dbReference type="AlphaFoldDB" id="A0A420MAZ0"/>